<accession>A0A8W4F785</accession>
<evidence type="ECO:0000256" key="6">
    <source>
        <dbReference type="ARBA" id="ARBA00034103"/>
    </source>
</evidence>
<feature type="compositionally biased region" description="Polar residues" evidence="7">
    <location>
        <begin position="230"/>
        <end position="243"/>
    </location>
</feature>
<comment type="subcellular location">
    <subcellularLocation>
        <location evidence="1">Cytoplasmic vesicle</location>
        <location evidence="1">Secretory vesicle membrane</location>
    </subcellularLocation>
    <subcellularLocation>
        <location evidence="6">Synapse</location>
    </subcellularLocation>
</comment>
<dbReference type="PROSITE" id="PS50916">
    <property type="entry name" value="RABBD"/>
    <property type="match status" value="1"/>
</dbReference>
<evidence type="ECO:0000313" key="10">
    <source>
        <dbReference type="Ensembl" id="ENSSSCP00000075106.1"/>
    </source>
</evidence>
<evidence type="ECO:0000256" key="2">
    <source>
        <dbReference type="ARBA" id="ARBA00022723"/>
    </source>
</evidence>
<evidence type="ECO:0000313" key="11">
    <source>
        <dbReference type="Proteomes" id="UP000008227"/>
    </source>
</evidence>
<dbReference type="PRINTS" id="PR00360">
    <property type="entry name" value="C2DOMAIN"/>
</dbReference>
<dbReference type="Proteomes" id="UP000008227">
    <property type="component" value="Chromosome 14"/>
</dbReference>
<dbReference type="GO" id="GO:0031267">
    <property type="term" value="F:small GTPase binding"/>
    <property type="evidence" value="ECO:0007669"/>
    <property type="project" value="InterPro"/>
</dbReference>
<dbReference type="InterPro" id="IPR011011">
    <property type="entry name" value="Znf_FYVE_PHD"/>
</dbReference>
<reference evidence="10" key="2">
    <citation type="submission" date="2025-08" db="UniProtKB">
        <authorList>
            <consortium name="Ensembl"/>
        </authorList>
    </citation>
    <scope>IDENTIFICATION</scope>
</reference>
<dbReference type="GO" id="GO:0046872">
    <property type="term" value="F:metal ion binding"/>
    <property type="evidence" value="ECO:0007669"/>
    <property type="project" value="UniProtKB-KW"/>
</dbReference>
<dbReference type="Pfam" id="PF02318">
    <property type="entry name" value="FYVE_2"/>
    <property type="match status" value="1"/>
</dbReference>
<evidence type="ECO:0000256" key="4">
    <source>
        <dbReference type="ARBA" id="ARBA00022837"/>
    </source>
</evidence>
<dbReference type="FunFam" id="2.60.40.150:FF:000023">
    <property type="entry name" value="Double C2-like domain-containing protein"/>
    <property type="match status" value="1"/>
</dbReference>
<evidence type="ECO:0000256" key="5">
    <source>
        <dbReference type="ARBA" id="ARBA00023018"/>
    </source>
</evidence>
<evidence type="ECO:0000259" key="8">
    <source>
        <dbReference type="PROSITE" id="PS50004"/>
    </source>
</evidence>
<feature type="compositionally biased region" description="Acidic residues" evidence="7">
    <location>
        <begin position="338"/>
        <end position="351"/>
    </location>
</feature>
<dbReference type="PROSITE" id="PS50004">
    <property type="entry name" value="C2"/>
    <property type="match status" value="2"/>
</dbReference>
<feature type="domain" description="C2" evidence="8">
    <location>
        <begin position="513"/>
        <end position="646"/>
    </location>
</feature>
<protein>
    <submittedName>
        <fullName evidence="10">Rabphilin 3A</fullName>
    </submittedName>
</protein>
<dbReference type="InterPro" id="IPR035892">
    <property type="entry name" value="C2_domain_sf"/>
</dbReference>
<evidence type="ECO:0000256" key="1">
    <source>
        <dbReference type="ARBA" id="ARBA00004250"/>
    </source>
</evidence>
<keyword evidence="2" id="KW-0479">Metal-binding</keyword>
<evidence type="ECO:0000256" key="7">
    <source>
        <dbReference type="SAM" id="MobiDB-lite"/>
    </source>
</evidence>
<name>A0A8W4F785_PIG</name>
<organism evidence="10 11">
    <name type="scientific">Sus scrofa</name>
    <name type="common">Pig</name>
    <dbReference type="NCBI Taxonomy" id="9823"/>
    <lineage>
        <taxon>Eukaryota</taxon>
        <taxon>Metazoa</taxon>
        <taxon>Chordata</taxon>
        <taxon>Craniata</taxon>
        <taxon>Vertebrata</taxon>
        <taxon>Euteleostomi</taxon>
        <taxon>Mammalia</taxon>
        <taxon>Eutheria</taxon>
        <taxon>Laurasiatheria</taxon>
        <taxon>Artiodactyla</taxon>
        <taxon>Suina</taxon>
        <taxon>Suidae</taxon>
        <taxon>Sus</taxon>
    </lineage>
</organism>
<dbReference type="GO" id="GO:0006886">
    <property type="term" value="P:intracellular protein transport"/>
    <property type="evidence" value="ECO:0007669"/>
    <property type="project" value="InterPro"/>
</dbReference>
<keyword evidence="4" id="KW-0106">Calcium</keyword>
<dbReference type="FunFam" id="2.60.40.150:FF:000032">
    <property type="entry name" value="Double c2-like domain-containing"/>
    <property type="match status" value="1"/>
</dbReference>
<dbReference type="InterPro" id="IPR041282">
    <property type="entry name" value="FYVE_2"/>
</dbReference>
<dbReference type="Gene3D" id="3.30.40.10">
    <property type="entry name" value="Zinc/RING finger domain, C3HC4 (zinc finger)"/>
    <property type="match status" value="1"/>
</dbReference>
<keyword evidence="3" id="KW-0677">Repeat</keyword>
<evidence type="ECO:0000256" key="3">
    <source>
        <dbReference type="ARBA" id="ARBA00022737"/>
    </source>
</evidence>
<dbReference type="Ensembl" id="ENSSSCT00000091883.1">
    <property type="protein sequence ID" value="ENSSSCP00000075106.1"/>
    <property type="gene ID" value="ENSSSCG00000009883.5"/>
</dbReference>
<dbReference type="SUPFAM" id="SSF57903">
    <property type="entry name" value="FYVE/PHD zinc finger"/>
    <property type="match status" value="1"/>
</dbReference>
<dbReference type="GO" id="GO:0045202">
    <property type="term" value="C:synapse"/>
    <property type="evidence" value="ECO:0007669"/>
    <property type="project" value="UniProtKB-SubCell"/>
</dbReference>
<evidence type="ECO:0000259" key="9">
    <source>
        <dbReference type="PROSITE" id="PS50916"/>
    </source>
</evidence>
<dbReference type="PRINTS" id="PR00399">
    <property type="entry name" value="SYNAPTOTAGMN"/>
</dbReference>
<dbReference type="Gene3D" id="2.60.40.150">
    <property type="entry name" value="C2 domain"/>
    <property type="match status" value="2"/>
</dbReference>
<sequence length="657" mass="72573">MTDTVFSNSSSRWMCPSDRPLQSKLQTGWSVHPSGQPDRQRKQEELTDEEKEIINRVIARAEKMEEMEQERIGRLVDRLENMRKNVAGDGVNRCILCGEQLGMLGSTCVVCEDCKKILPESCNNCEKLHTGKKSVLPIVEPTAPEQPTPEPKHPTRAPTRGDTEDRRGPSQKAAPDLASAPGRGSYGPPVRRASEARMSSSGRDSESWDQSHSGAASDPSRSPAGLRRANSVQASRPAPTSMQSPAPPQPGQTGPPGGSRPTPGPGGRFPDQKPEVAPSDPGYTGATAPPREERTGGIGGYTAVGAREDRVGHPSGPYSQASAALQPAVAPSRQPPPPEEEEEEANSYDSDEATTLGALEFSLLYDQDNSSLNCTIIKAKGLKPMDSNGLADPYVKLHLLPGASKSNKLRTKTLRNTRNPIWNETLVYHGITDEDMQRKTLRISVCDEDKFGHNEFIGETRFSLKKLKPNQRKNFNICLERVIPMKRAGTTGSARGMALYEEEQVERIGDIEERGKILVSLMYSTQQGGLIVGIIRCVHLAAMDANGYSDPFVKLWLKPDMGKKAKHKTQIKKKTLNPEFNEEFFYDIKHSDLAKKSLDISVWDYDIGKSNDYIGGCQLGISAKGERLKHWYECLKNKDKKIERWHQLQNENHVSSD</sequence>
<dbReference type="Pfam" id="PF00168">
    <property type="entry name" value="C2"/>
    <property type="match status" value="2"/>
</dbReference>
<dbReference type="SUPFAM" id="SSF49562">
    <property type="entry name" value="C2 domain (Calcium/lipid-binding domain, CaLB)"/>
    <property type="match status" value="2"/>
</dbReference>
<dbReference type="InterPro" id="IPR010911">
    <property type="entry name" value="Rab_BD"/>
</dbReference>
<dbReference type="SMART" id="SM00239">
    <property type="entry name" value="C2"/>
    <property type="match status" value="2"/>
</dbReference>
<feature type="domain" description="C2" evidence="8">
    <location>
        <begin position="355"/>
        <end position="477"/>
    </location>
</feature>
<feature type="compositionally biased region" description="Polar residues" evidence="7">
    <location>
        <begin position="197"/>
        <end position="214"/>
    </location>
</feature>
<dbReference type="PANTHER" id="PTHR45729">
    <property type="entry name" value="RABPHILIN, ISOFORM A"/>
    <property type="match status" value="1"/>
</dbReference>
<keyword evidence="12" id="KW-1267">Proteomics identification</keyword>
<reference evidence="10" key="1">
    <citation type="journal article" date="2020" name="Gigascience">
        <title>An improved pig reference genome sequence to enable pig genetics and genomics research.</title>
        <authorList>
            <person name="Warr A."/>
            <person name="Affara N."/>
            <person name="Aken B."/>
            <person name="Beiki H."/>
            <person name="Bickhart D.M."/>
            <person name="Billis K."/>
            <person name="Chow W."/>
            <person name="Eory L."/>
            <person name="Finlayson H.A."/>
            <person name="Flicek P."/>
            <person name="Giron C.G."/>
            <person name="Griffin D.K."/>
            <person name="Hall R."/>
            <person name="Hannum G."/>
            <person name="Hourlier T."/>
            <person name="Howe K."/>
            <person name="Hume D.A."/>
            <person name="Izuogu O."/>
            <person name="Kim K."/>
            <person name="Koren S."/>
            <person name="Liu H."/>
            <person name="Manchanda N."/>
            <person name="Martin F.J."/>
            <person name="Nonneman D.J."/>
            <person name="O'Connor R.E."/>
            <person name="Phillippy A.M."/>
            <person name="Rohrer G.A."/>
            <person name="Rosen B.D."/>
            <person name="Rund L.A."/>
            <person name="Sargent C.A."/>
            <person name="Schook L.B."/>
            <person name="Schroeder S.G."/>
            <person name="Schwartz A.S."/>
            <person name="Skinner B.M."/>
            <person name="Talbot R."/>
            <person name="Tseng E."/>
            <person name="Tuggle C.K."/>
            <person name="Watson M."/>
            <person name="Smith T.P.L."/>
            <person name="Archibald A.L."/>
        </authorList>
    </citation>
    <scope>NUCLEOTIDE SEQUENCE [LARGE SCALE GENOMIC DNA]</scope>
    <source>
        <strain evidence="10">Duroc</strain>
    </source>
</reference>
<feature type="compositionally biased region" description="Basic and acidic residues" evidence="7">
    <location>
        <begin position="159"/>
        <end position="168"/>
    </location>
</feature>
<reference evidence="10" key="3">
    <citation type="submission" date="2025-09" db="UniProtKB">
        <authorList>
            <consortium name="Ensembl"/>
        </authorList>
    </citation>
    <scope>IDENTIFICATION</scope>
</reference>
<feature type="domain" description="RabBD" evidence="9">
    <location>
        <begin position="40"/>
        <end position="94"/>
    </location>
</feature>
<dbReference type="GeneTree" id="ENSGT00940000157468"/>
<dbReference type="CDD" id="cd04035">
    <property type="entry name" value="C2A_Rabphilin_Doc2"/>
    <property type="match status" value="1"/>
</dbReference>
<dbReference type="InterPro" id="IPR013083">
    <property type="entry name" value="Znf_RING/FYVE/PHD"/>
</dbReference>
<dbReference type="InterPro" id="IPR043566">
    <property type="entry name" value="Rabphilin/DOC2/Noc2"/>
</dbReference>
<feature type="compositionally biased region" description="Polar residues" evidence="7">
    <location>
        <begin position="1"/>
        <end position="12"/>
    </location>
</feature>
<feature type="region of interest" description="Disordered" evidence="7">
    <location>
        <begin position="1"/>
        <end position="47"/>
    </location>
</feature>
<dbReference type="InterPro" id="IPR047022">
    <property type="entry name" value="Rabphilin_Doc2_C2A"/>
</dbReference>
<dbReference type="CDD" id="cd08384">
    <property type="entry name" value="C2B_Rabphilin_Doc2"/>
    <property type="match status" value="1"/>
</dbReference>
<evidence type="ECO:0007829" key="12">
    <source>
        <dbReference type="PeptideAtlas" id="A0A8W4F785"/>
    </source>
</evidence>
<dbReference type="GO" id="GO:0030658">
    <property type="term" value="C:transport vesicle membrane"/>
    <property type="evidence" value="ECO:0007669"/>
    <property type="project" value="UniProtKB-SubCell"/>
</dbReference>
<keyword evidence="11" id="KW-1185">Reference proteome</keyword>
<dbReference type="AlphaFoldDB" id="A0A8W4F785"/>
<dbReference type="InterPro" id="IPR001565">
    <property type="entry name" value="Synaptotagmin"/>
</dbReference>
<dbReference type="PANTHER" id="PTHR45729:SF3">
    <property type="entry name" value="RABPHILIN-3A"/>
    <property type="match status" value="1"/>
</dbReference>
<keyword evidence="5" id="KW-0770">Synapse</keyword>
<proteinExistence type="evidence at protein level"/>
<gene>
    <name evidence="10" type="primary">RPH3A</name>
</gene>
<dbReference type="InterPro" id="IPR000008">
    <property type="entry name" value="C2_dom"/>
</dbReference>
<feature type="region of interest" description="Disordered" evidence="7">
    <location>
        <begin position="136"/>
        <end position="351"/>
    </location>
</feature>